<dbReference type="RefSeq" id="WP_172511790.1">
    <property type="nucleotide sequence ID" value="NZ_CP032549.1"/>
</dbReference>
<evidence type="ECO:0000313" key="3">
    <source>
        <dbReference type="Proteomes" id="UP000502331"/>
    </source>
</evidence>
<dbReference type="Pfam" id="PF13460">
    <property type="entry name" value="NAD_binding_10"/>
    <property type="match status" value="1"/>
</dbReference>
<feature type="domain" description="NAD(P)-binding" evidence="1">
    <location>
        <begin position="11"/>
        <end position="182"/>
    </location>
</feature>
<organism evidence="2 3">
    <name type="scientific">Glutamicibacter mishrai</name>
    <dbReference type="NCBI Taxonomy" id="1775880"/>
    <lineage>
        <taxon>Bacteria</taxon>
        <taxon>Bacillati</taxon>
        <taxon>Actinomycetota</taxon>
        <taxon>Actinomycetes</taxon>
        <taxon>Micrococcales</taxon>
        <taxon>Micrococcaceae</taxon>
        <taxon>Glutamicibacter</taxon>
    </lineage>
</organism>
<dbReference type="PANTHER" id="PTHR47129:SF1">
    <property type="entry name" value="NMRA-LIKE DOMAIN-CONTAINING PROTEIN"/>
    <property type="match status" value="1"/>
</dbReference>
<name>A0A6H0SLW7_9MICC</name>
<dbReference type="AlphaFoldDB" id="A0A6H0SLW7"/>
<dbReference type="Gene3D" id="3.90.25.10">
    <property type="entry name" value="UDP-galactose 4-epimerase, domain 1"/>
    <property type="match status" value="1"/>
</dbReference>
<proteinExistence type="predicted"/>
<sequence>MDTTPHIAVTGSTGALGSLVAKNLADRSIAQRLLVRDTARAPQLPLATASAFDYADRAASIKALEGIEVLFMVSAPESDHRLDLHATFIDAAVAAGVQHIVYTSFTAAAPDAEFTLAREHYATEEYLRSSGLRFTALRDSFYQDFLPDLVGEDGVIRGPAGTGHFAPVTRADVARTAATVLASASEHASATYELTGPQSLSMADVARMLGAERGQAVAFHDETIDEAYASRASYGAPQWQLDAWVSTYTAIASNAMAKVSDHIEIITGSAPMSFQDYLRK</sequence>
<dbReference type="Gene3D" id="3.40.50.720">
    <property type="entry name" value="NAD(P)-binding Rossmann-like Domain"/>
    <property type="match status" value="1"/>
</dbReference>
<reference evidence="2 3" key="1">
    <citation type="submission" date="2018-09" db="EMBL/GenBank/DDBJ databases">
        <title>Glutamicibacter mishrai S5-52T (LMG 29155T = KCTC 39846T).</title>
        <authorList>
            <person name="Das S.K."/>
        </authorList>
    </citation>
    <scope>NUCLEOTIDE SEQUENCE [LARGE SCALE GENOMIC DNA]</scope>
    <source>
        <strain evidence="2 3">S5-52</strain>
    </source>
</reference>
<dbReference type="CDD" id="cd05269">
    <property type="entry name" value="TMR_SDR_a"/>
    <property type="match status" value="1"/>
</dbReference>
<protein>
    <submittedName>
        <fullName evidence="2">SDR family oxidoreductase</fullName>
    </submittedName>
</protein>
<dbReference type="InterPro" id="IPR016040">
    <property type="entry name" value="NAD(P)-bd_dom"/>
</dbReference>
<dbReference type="InterPro" id="IPR036291">
    <property type="entry name" value="NAD(P)-bd_dom_sf"/>
</dbReference>
<dbReference type="SUPFAM" id="SSF51735">
    <property type="entry name" value="NAD(P)-binding Rossmann-fold domains"/>
    <property type="match status" value="1"/>
</dbReference>
<dbReference type="EMBL" id="CP032549">
    <property type="protein sequence ID" value="QIV86977.1"/>
    <property type="molecule type" value="Genomic_DNA"/>
</dbReference>
<accession>A0A6H0SLW7</accession>
<keyword evidence="3" id="KW-1185">Reference proteome</keyword>
<evidence type="ECO:0000259" key="1">
    <source>
        <dbReference type="Pfam" id="PF13460"/>
    </source>
</evidence>
<dbReference type="InterPro" id="IPR052718">
    <property type="entry name" value="NmrA-type_oxidoreductase"/>
</dbReference>
<dbReference type="PANTHER" id="PTHR47129">
    <property type="entry name" value="QUINONE OXIDOREDUCTASE 2"/>
    <property type="match status" value="1"/>
</dbReference>
<evidence type="ECO:0000313" key="2">
    <source>
        <dbReference type="EMBL" id="QIV86977.1"/>
    </source>
</evidence>
<dbReference type="Proteomes" id="UP000502331">
    <property type="component" value="Chromosome"/>
</dbReference>
<gene>
    <name evidence="2" type="ORF">D3791_07440</name>
</gene>